<evidence type="ECO:0000256" key="1">
    <source>
        <dbReference type="SAM" id="MobiDB-lite"/>
    </source>
</evidence>
<dbReference type="Proteomes" id="UP000054314">
    <property type="component" value="Unassembled WGS sequence"/>
</dbReference>
<dbReference type="EMBL" id="AXCZ01000151">
    <property type="protein sequence ID" value="KGM10239.1"/>
    <property type="molecule type" value="Genomic_DNA"/>
</dbReference>
<sequence length="122" mass="12899">MTDPTRRTAGPSPSGGPGPEPGWDQAWAEALDALELDVTAAEQMLTMDHIADDPPRDPWAPPAGLGPLPLALADRARAVLDRQLEVGRRLAEAADLSRRHSRAAQALRSAPPAAPVYLDTPA</sequence>
<protein>
    <submittedName>
        <fullName evidence="2">Uncharacterized protein</fullName>
    </submittedName>
</protein>
<dbReference type="RefSeq" id="WP_035061959.1">
    <property type="nucleotide sequence ID" value="NZ_AXCZ01000151.1"/>
</dbReference>
<keyword evidence="3" id="KW-1185">Reference proteome</keyword>
<evidence type="ECO:0000313" key="3">
    <source>
        <dbReference type="Proteomes" id="UP000054314"/>
    </source>
</evidence>
<feature type="region of interest" description="Disordered" evidence="1">
    <location>
        <begin position="96"/>
        <end position="122"/>
    </location>
</feature>
<feature type="region of interest" description="Disordered" evidence="1">
    <location>
        <begin position="1"/>
        <end position="24"/>
    </location>
</feature>
<proteinExistence type="predicted"/>
<comment type="caution">
    <text evidence="2">The sequence shown here is derived from an EMBL/GenBank/DDBJ whole genome shotgun (WGS) entry which is preliminary data.</text>
</comment>
<organism evidence="2 3">
    <name type="scientific">Cellulomonas bogoriensis 69B4 = DSM 16987</name>
    <dbReference type="NCBI Taxonomy" id="1386082"/>
    <lineage>
        <taxon>Bacteria</taxon>
        <taxon>Bacillati</taxon>
        <taxon>Actinomycetota</taxon>
        <taxon>Actinomycetes</taxon>
        <taxon>Micrococcales</taxon>
        <taxon>Cellulomonadaceae</taxon>
        <taxon>Cellulomonas</taxon>
    </lineage>
</organism>
<gene>
    <name evidence="2" type="ORF">N869_12150</name>
</gene>
<evidence type="ECO:0000313" key="2">
    <source>
        <dbReference type="EMBL" id="KGM10239.1"/>
    </source>
</evidence>
<name>A0A0A0BSZ7_9CELL</name>
<reference evidence="2 3" key="1">
    <citation type="submission" date="2013-08" db="EMBL/GenBank/DDBJ databases">
        <title>Genome sequencing of Cellulomonas bogoriensis 69B4.</title>
        <authorList>
            <person name="Chen F."/>
            <person name="Li Y."/>
            <person name="Wang G."/>
        </authorList>
    </citation>
    <scope>NUCLEOTIDE SEQUENCE [LARGE SCALE GENOMIC DNA]</scope>
    <source>
        <strain evidence="2 3">69B4</strain>
    </source>
</reference>
<dbReference type="AlphaFoldDB" id="A0A0A0BSZ7"/>
<accession>A0A0A0BSZ7</accession>